<dbReference type="RefSeq" id="WP_179169756.1">
    <property type="nucleotide sequence ID" value="NZ_CP058529.1"/>
</dbReference>
<reference evidence="1 2" key="1">
    <citation type="submission" date="2020-07" db="EMBL/GenBank/DDBJ databases">
        <title>Gai3-2, isolated from salt lake.</title>
        <authorList>
            <person name="Cui H."/>
            <person name="Shi X."/>
        </authorList>
    </citation>
    <scope>NUCLEOTIDE SEQUENCE [LARGE SCALE GENOMIC DNA]</scope>
    <source>
        <strain evidence="1 2">Gai3-2</strain>
    </source>
</reference>
<evidence type="ECO:0000313" key="2">
    <source>
        <dbReference type="Proteomes" id="UP000509750"/>
    </source>
</evidence>
<sequence length="150" mass="17322">MHRKLLPLALLGACEGDEIEGRTRLQKLVFLMEQELEEESKSSLDSPDYGFIAYDYGPFSKELYDDLDSLEDADLIDVEEEDITDGKVKYTYRLTEEGRSWARHLIDNEGATGVYSLAEDLKEEYNDMLLSDLINKVYAEYPEYAKNSVW</sequence>
<accession>A0A7D5K1T0</accession>
<protein>
    <submittedName>
        <fullName evidence="1">Helix-turn-helix transcriptional regulator</fullName>
    </submittedName>
</protein>
<dbReference type="Gene3D" id="1.10.10.10">
    <property type="entry name" value="Winged helix-like DNA-binding domain superfamily/Winged helix DNA-binding domain"/>
    <property type="match status" value="1"/>
</dbReference>
<dbReference type="AlphaFoldDB" id="A0A7D5K1T0"/>
<dbReference type="EMBL" id="CP058529">
    <property type="protein sequence ID" value="QLG28181.1"/>
    <property type="molecule type" value="Genomic_DNA"/>
</dbReference>
<dbReference type="InterPro" id="IPR036390">
    <property type="entry name" value="WH_DNA-bd_sf"/>
</dbReference>
<name>A0A7D5K1T0_9EURY</name>
<keyword evidence="2" id="KW-1185">Reference proteome</keyword>
<evidence type="ECO:0000313" key="1">
    <source>
        <dbReference type="EMBL" id="QLG28181.1"/>
    </source>
</evidence>
<dbReference type="InterPro" id="IPR036388">
    <property type="entry name" value="WH-like_DNA-bd_sf"/>
</dbReference>
<dbReference type="SUPFAM" id="SSF46785">
    <property type="entry name" value="Winged helix' DNA-binding domain"/>
    <property type="match status" value="1"/>
</dbReference>
<proteinExistence type="predicted"/>
<organism evidence="1 2">
    <name type="scientific">Halorarum halophilum</name>
    <dbReference type="NCBI Taxonomy" id="2743090"/>
    <lineage>
        <taxon>Archaea</taxon>
        <taxon>Methanobacteriati</taxon>
        <taxon>Methanobacteriota</taxon>
        <taxon>Stenosarchaea group</taxon>
        <taxon>Halobacteria</taxon>
        <taxon>Halobacteriales</taxon>
        <taxon>Haloferacaceae</taxon>
        <taxon>Halorarum</taxon>
    </lineage>
</organism>
<dbReference type="OrthoDB" id="34535at2157"/>
<gene>
    <name evidence="1" type="ORF">HUG10_11745</name>
</gene>
<dbReference type="KEGG" id="halg:HUG10_11745"/>
<dbReference type="GeneID" id="56029516"/>
<dbReference type="Proteomes" id="UP000509750">
    <property type="component" value="Chromosome"/>
</dbReference>